<feature type="compositionally biased region" description="Low complexity" evidence="5">
    <location>
        <begin position="166"/>
        <end position="176"/>
    </location>
</feature>
<dbReference type="InterPro" id="IPR000064">
    <property type="entry name" value="NLP_P60_dom"/>
</dbReference>
<dbReference type="Pfam" id="PF00877">
    <property type="entry name" value="NLPC_P60"/>
    <property type="match status" value="1"/>
</dbReference>
<comment type="caution">
    <text evidence="7">The sequence shown here is derived from an EMBL/GenBank/DDBJ whole genome shotgun (WGS) entry which is preliminary data.</text>
</comment>
<dbReference type="PROSITE" id="PS51935">
    <property type="entry name" value="NLPC_P60"/>
    <property type="match status" value="1"/>
</dbReference>
<evidence type="ECO:0000256" key="1">
    <source>
        <dbReference type="ARBA" id="ARBA00007074"/>
    </source>
</evidence>
<comment type="similarity">
    <text evidence="1">Belongs to the peptidase C40 family.</text>
</comment>
<feature type="region of interest" description="Disordered" evidence="5">
    <location>
        <begin position="1"/>
        <end position="28"/>
    </location>
</feature>
<sequence length="359" mass="36985">MDNTTQIGAPLTRREAREIERRTGVRPVASAEPGAAFRREDTGRIERNEMTALISVLPTELVEQITEPAAAEQGAEVRSLTVRAPRPAALIAQRRRRTAGGFAAAASVTALAAVGLTTVAGQGVVAADAQHQANLLAGVNSQVTEATQSAADTAAQEAEEAEQAAEEQTVAAPAAESTEETEISTFDSSTVASAAVAVPVEVEEEVEESSTGGSSSESTSNASGSTESSDASAQQASSNAPATGSVQQTIVAYAQSMLGSYGMDCTDYVQNALAAAGLTTPRLNGGPDLGVSSFTQFGTQIDPSQAQPGDIMIKYGYHVSIYAGNGQAYHGGWNGAADDNVLSSYQGSPYFYDVIIRVG</sequence>
<feature type="compositionally biased region" description="Low complexity" evidence="5">
    <location>
        <begin position="183"/>
        <end position="200"/>
    </location>
</feature>
<dbReference type="Proteomes" id="UP001597492">
    <property type="component" value="Unassembled WGS sequence"/>
</dbReference>
<evidence type="ECO:0000313" key="7">
    <source>
        <dbReference type="EMBL" id="MFD2756994.1"/>
    </source>
</evidence>
<feature type="compositionally biased region" description="Low complexity" evidence="5">
    <location>
        <begin position="147"/>
        <end position="156"/>
    </location>
</feature>
<dbReference type="SUPFAM" id="SSF54001">
    <property type="entry name" value="Cysteine proteinases"/>
    <property type="match status" value="1"/>
</dbReference>
<proteinExistence type="inferred from homology"/>
<dbReference type="RefSeq" id="WP_019618906.1">
    <property type="nucleotide sequence ID" value="NZ_JBHUNE010000001.1"/>
</dbReference>
<evidence type="ECO:0000259" key="6">
    <source>
        <dbReference type="PROSITE" id="PS51935"/>
    </source>
</evidence>
<protein>
    <submittedName>
        <fullName evidence="7">NlpC/P60 family protein</fullName>
    </submittedName>
</protein>
<dbReference type="EMBL" id="JBHUNE010000001">
    <property type="protein sequence ID" value="MFD2756994.1"/>
    <property type="molecule type" value="Genomic_DNA"/>
</dbReference>
<evidence type="ECO:0000256" key="2">
    <source>
        <dbReference type="ARBA" id="ARBA00022670"/>
    </source>
</evidence>
<evidence type="ECO:0000256" key="5">
    <source>
        <dbReference type="SAM" id="MobiDB-lite"/>
    </source>
</evidence>
<organism evidence="7 8">
    <name type="scientific">Gulosibacter faecalis</name>
    <dbReference type="NCBI Taxonomy" id="272240"/>
    <lineage>
        <taxon>Bacteria</taxon>
        <taxon>Bacillati</taxon>
        <taxon>Actinomycetota</taxon>
        <taxon>Actinomycetes</taxon>
        <taxon>Micrococcales</taxon>
        <taxon>Microbacteriaceae</taxon>
        <taxon>Gulosibacter</taxon>
    </lineage>
</organism>
<accession>A0ABW5UX42</accession>
<feature type="domain" description="NlpC/P60" evidence="6">
    <location>
        <begin position="235"/>
        <end position="359"/>
    </location>
</feature>
<reference evidence="8" key="1">
    <citation type="journal article" date="2019" name="Int. J. Syst. Evol. Microbiol.">
        <title>The Global Catalogue of Microorganisms (GCM) 10K type strain sequencing project: providing services to taxonomists for standard genome sequencing and annotation.</title>
        <authorList>
            <consortium name="The Broad Institute Genomics Platform"/>
            <consortium name="The Broad Institute Genome Sequencing Center for Infectious Disease"/>
            <person name="Wu L."/>
            <person name="Ma J."/>
        </authorList>
    </citation>
    <scope>NUCLEOTIDE SEQUENCE [LARGE SCALE GENOMIC DNA]</scope>
    <source>
        <strain evidence="8">TISTR 1514</strain>
    </source>
</reference>
<evidence type="ECO:0000256" key="3">
    <source>
        <dbReference type="ARBA" id="ARBA00022801"/>
    </source>
</evidence>
<evidence type="ECO:0000256" key="4">
    <source>
        <dbReference type="ARBA" id="ARBA00022807"/>
    </source>
</evidence>
<name>A0ABW5UX42_9MICO</name>
<dbReference type="Gene3D" id="3.90.1720.10">
    <property type="entry name" value="endopeptidase domain like (from Nostoc punctiforme)"/>
    <property type="match status" value="1"/>
</dbReference>
<keyword evidence="4" id="KW-0788">Thiol protease</keyword>
<feature type="compositionally biased region" description="Basic and acidic residues" evidence="5">
    <location>
        <begin position="12"/>
        <end position="23"/>
    </location>
</feature>
<feature type="compositionally biased region" description="Low complexity" evidence="5">
    <location>
        <begin position="209"/>
        <end position="242"/>
    </location>
</feature>
<keyword evidence="3" id="KW-0378">Hydrolase</keyword>
<gene>
    <name evidence="7" type="ORF">ACFSW7_01205</name>
</gene>
<evidence type="ECO:0000313" key="8">
    <source>
        <dbReference type="Proteomes" id="UP001597492"/>
    </source>
</evidence>
<dbReference type="InterPro" id="IPR038765">
    <property type="entry name" value="Papain-like_cys_pep_sf"/>
</dbReference>
<keyword evidence="2" id="KW-0645">Protease</keyword>
<feature type="region of interest" description="Disordered" evidence="5">
    <location>
        <begin position="147"/>
        <end position="244"/>
    </location>
</feature>
<keyword evidence="8" id="KW-1185">Reference proteome</keyword>